<evidence type="ECO:0000313" key="2">
    <source>
        <dbReference type="Proteomes" id="UP000198888"/>
    </source>
</evidence>
<dbReference type="EMBL" id="FNYR01000019">
    <property type="protein sequence ID" value="SEJ07167.1"/>
    <property type="molecule type" value="Genomic_DNA"/>
</dbReference>
<dbReference type="STRING" id="1073996.SAMN05444271_11936"/>
<dbReference type="Proteomes" id="UP000198888">
    <property type="component" value="Unassembled WGS sequence"/>
</dbReference>
<name>A0A1H6VZC0_9EURY</name>
<protein>
    <submittedName>
        <fullName evidence="1">Uncharacterized protein</fullName>
    </submittedName>
</protein>
<dbReference type="AlphaFoldDB" id="A0A1H6VZC0"/>
<sequence length="247" mass="28634">MEDAYVEFNLTRPSKTDREVDTKGMLTTLTNLGLVEENNRQQLTELGEEFIDVLIYNEDAFFDLFHLLYSTAYYRNPSSNTGISWSYFQISDAYRRRAPTNFADARQEVIEEVMNRADRMESPIFNDPGPLSKRSLNSYKRFVEKLVPPVLKDGTFDLRSFAKNELVIAAVDSLYRSDILFKTLRYGDRLELSNESREFLSTVLLVYEDDLPELLEHTASMDGRLSIESDYSIRIRLTEEVNIDDLA</sequence>
<reference evidence="1 2" key="1">
    <citation type="submission" date="2016-10" db="EMBL/GenBank/DDBJ databases">
        <authorList>
            <person name="de Groot N.N."/>
        </authorList>
    </citation>
    <scope>NUCLEOTIDE SEQUENCE [LARGE SCALE GENOMIC DNA]</scope>
    <source>
        <strain evidence="1 2">DSM 22187</strain>
    </source>
</reference>
<organism evidence="1 2">
    <name type="scientific">Halohasta litchfieldiae</name>
    <dbReference type="NCBI Taxonomy" id="1073996"/>
    <lineage>
        <taxon>Archaea</taxon>
        <taxon>Methanobacteriati</taxon>
        <taxon>Methanobacteriota</taxon>
        <taxon>Stenosarchaea group</taxon>
        <taxon>Halobacteria</taxon>
        <taxon>Halobacteriales</taxon>
        <taxon>Haloferacaceae</taxon>
        <taxon>Halohasta</taxon>
    </lineage>
</organism>
<evidence type="ECO:0000313" key="1">
    <source>
        <dbReference type="EMBL" id="SEJ07167.1"/>
    </source>
</evidence>
<keyword evidence="2" id="KW-1185">Reference proteome</keyword>
<proteinExistence type="predicted"/>
<gene>
    <name evidence="1" type="ORF">SAMN05444271_11936</name>
</gene>
<accession>A0A1H6VZC0</accession>